<keyword evidence="10" id="KW-0418">Kinase</keyword>
<dbReference type="SUPFAM" id="SSF111331">
    <property type="entry name" value="NAD kinase/diacylglycerol kinase-like"/>
    <property type="match status" value="1"/>
</dbReference>
<evidence type="ECO:0000256" key="6">
    <source>
        <dbReference type="ARBA" id="ARBA00023098"/>
    </source>
</evidence>
<dbReference type="InterPro" id="IPR005218">
    <property type="entry name" value="Diacylglycerol/lipid_kinase"/>
</dbReference>
<dbReference type="EMBL" id="FNHZ01000005">
    <property type="protein sequence ID" value="SDN04827.1"/>
    <property type="molecule type" value="Genomic_DNA"/>
</dbReference>
<feature type="domain" description="DAGKc" evidence="9">
    <location>
        <begin position="1"/>
        <end position="130"/>
    </location>
</feature>
<dbReference type="InterPro" id="IPR050187">
    <property type="entry name" value="Lipid_Phosphate_FormReg"/>
</dbReference>
<evidence type="ECO:0000256" key="4">
    <source>
        <dbReference type="ARBA" id="ARBA00022723"/>
    </source>
</evidence>
<proteinExistence type="inferred from homology"/>
<evidence type="ECO:0000256" key="1">
    <source>
        <dbReference type="ARBA" id="ARBA00001946"/>
    </source>
</evidence>
<keyword evidence="6" id="KW-0443">Lipid metabolism</keyword>
<dbReference type="Proteomes" id="UP000187651">
    <property type="component" value="Unassembled WGS sequence"/>
</dbReference>
<dbReference type="NCBIfam" id="TIGR00147">
    <property type="entry name" value="YegS/Rv2252/BmrU family lipid kinase"/>
    <property type="match status" value="1"/>
</dbReference>
<evidence type="ECO:0000256" key="8">
    <source>
        <dbReference type="ARBA" id="ARBA00023264"/>
    </source>
</evidence>
<dbReference type="PANTHER" id="PTHR12358:SF106">
    <property type="entry name" value="LIPID KINASE YEGS"/>
    <property type="match status" value="1"/>
</dbReference>
<dbReference type="InterPro" id="IPR016064">
    <property type="entry name" value="NAD/diacylglycerol_kinase_sf"/>
</dbReference>
<dbReference type="PROSITE" id="PS50146">
    <property type="entry name" value="DAGK"/>
    <property type="match status" value="1"/>
</dbReference>
<dbReference type="InterPro" id="IPR001206">
    <property type="entry name" value="Diacylglycerol_kinase_cat_dom"/>
</dbReference>
<protein>
    <submittedName>
        <fullName evidence="10">Lipid kinase, YegS/Rv2252/BmrU family</fullName>
    </submittedName>
</protein>
<dbReference type="Gene3D" id="3.40.50.10330">
    <property type="entry name" value="Probable inorganic polyphosphate/atp-NAD kinase, domain 1"/>
    <property type="match status" value="1"/>
</dbReference>
<accession>A0A1G9Y6W4</accession>
<keyword evidence="4" id="KW-0479">Metal-binding</keyword>
<comment type="cofactor">
    <cofactor evidence="1">
        <name>Mg(2+)</name>
        <dbReference type="ChEBI" id="CHEBI:18420"/>
    </cofactor>
</comment>
<dbReference type="InterPro" id="IPR017438">
    <property type="entry name" value="ATP-NAD_kinase_N"/>
</dbReference>
<dbReference type="GO" id="GO:0005524">
    <property type="term" value="F:ATP binding"/>
    <property type="evidence" value="ECO:0007669"/>
    <property type="project" value="InterPro"/>
</dbReference>
<name>A0A1G9Y6W4_9FIRM</name>
<evidence type="ECO:0000256" key="2">
    <source>
        <dbReference type="ARBA" id="ARBA00005983"/>
    </source>
</evidence>
<keyword evidence="11" id="KW-1185">Reference proteome</keyword>
<keyword evidence="8" id="KW-1208">Phospholipid metabolism</keyword>
<dbReference type="SMART" id="SM00046">
    <property type="entry name" value="DAGKc"/>
    <property type="match status" value="1"/>
</dbReference>
<comment type="similarity">
    <text evidence="2">Belongs to the diacylglycerol/lipid kinase family.</text>
</comment>
<organism evidence="10 11">
    <name type="scientific">Lachnospira pectinoschiza</name>
    <dbReference type="NCBI Taxonomy" id="28052"/>
    <lineage>
        <taxon>Bacteria</taxon>
        <taxon>Bacillati</taxon>
        <taxon>Bacillota</taxon>
        <taxon>Clostridia</taxon>
        <taxon>Lachnospirales</taxon>
        <taxon>Lachnospiraceae</taxon>
        <taxon>Lachnospira</taxon>
    </lineage>
</organism>
<keyword evidence="7" id="KW-0594">Phospholipid biosynthesis</keyword>
<gene>
    <name evidence="10" type="ORF">SAMN05216544_1712</name>
</gene>
<keyword evidence="3" id="KW-0444">Lipid biosynthesis</keyword>
<reference evidence="11" key="1">
    <citation type="submission" date="2016-10" db="EMBL/GenBank/DDBJ databases">
        <authorList>
            <person name="Varghese N."/>
            <person name="Submissions S."/>
        </authorList>
    </citation>
    <scope>NUCLEOTIDE SEQUENCE [LARGE SCALE GENOMIC DNA]</scope>
    <source>
        <strain evidence="11">M83</strain>
    </source>
</reference>
<evidence type="ECO:0000256" key="7">
    <source>
        <dbReference type="ARBA" id="ARBA00023209"/>
    </source>
</evidence>
<evidence type="ECO:0000256" key="3">
    <source>
        <dbReference type="ARBA" id="ARBA00022516"/>
    </source>
</evidence>
<dbReference type="Pfam" id="PF00781">
    <property type="entry name" value="DAGK_cat"/>
    <property type="match status" value="1"/>
</dbReference>
<dbReference type="GO" id="GO:0005886">
    <property type="term" value="C:plasma membrane"/>
    <property type="evidence" value="ECO:0007669"/>
    <property type="project" value="TreeGrafter"/>
</dbReference>
<dbReference type="GO" id="GO:0046872">
    <property type="term" value="F:metal ion binding"/>
    <property type="evidence" value="ECO:0007669"/>
    <property type="project" value="UniProtKB-KW"/>
</dbReference>
<evidence type="ECO:0000313" key="10">
    <source>
        <dbReference type="EMBL" id="SDN04827.1"/>
    </source>
</evidence>
<dbReference type="GO" id="GO:0004143">
    <property type="term" value="F:ATP-dependent diacylglycerol kinase activity"/>
    <property type="evidence" value="ECO:0007669"/>
    <property type="project" value="TreeGrafter"/>
</dbReference>
<keyword evidence="5" id="KW-0460">Magnesium</keyword>
<dbReference type="AlphaFoldDB" id="A0A1G9Y6W4"/>
<dbReference type="GO" id="GO:0008654">
    <property type="term" value="P:phospholipid biosynthetic process"/>
    <property type="evidence" value="ECO:0007669"/>
    <property type="project" value="UniProtKB-KW"/>
</dbReference>
<dbReference type="Gene3D" id="2.60.200.40">
    <property type="match status" value="1"/>
</dbReference>
<evidence type="ECO:0000313" key="11">
    <source>
        <dbReference type="Proteomes" id="UP000187651"/>
    </source>
</evidence>
<keyword evidence="10" id="KW-0808">Transferase</keyword>
<dbReference type="OrthoDB" id="142078at2"/>
<dbReference type="RefSeq" id="WP_074521775.1">
    <property type="nucleotide sequence ID" value="NZ_FNHZ01000005.1"/>
</dbReference>
<dbReference type="PANTHER" id="PTHR12358">
    <property type="entry name" value="SPHINGOSINE KINASE"/>
    <property type="match status" value="1"/>
</dbReference>
<evidence type="ECO:0000256" key="5">
    <source>
        <dbReference type="ARBA" id="ARBA00022842"/>
    </source>
</evidence>
<sequence>MKKLLLVFNPNSGKGLIKNSLMQIIQILSEADYEVTVYPTKKANDGYEKVLEVGDNYDVIVCSGGDGTLNEVVGAILRLENKPQIGYIPSGSTNDFAASLNIDKNMVQAATAIANGNIYPVDIGLVYTDGEYERSFNYVAAFGAFTQVSYNTPQELKNVLGHQAYVFSGAKELLNLKPQYMQVSGIDENGNEFNIEGNFLYGMVSNTQSVGGMKGIIGNTVDLQDGIFEVLLVKEIKTPLDAQELLGAYITQDYDKCKMVHNLKTSHISFKSDVDVDWTFDGEYGGARKEVTYKVMEAAVDFLI</sequence>
<evidence type="ECO:0000259" key="9">
    <source>
        <dbReference type="PROSITE" id="PS50146"/>
    </source>
</evidence>